<gene>
    <name evidence="1" type="ORF">PPGU16_83350</name>
</gene>
<dbReference type="EMBL" id="AP023177">
    <property type="protein sequence ID" value="BCF95268.1"/>
    <property type="molecule type" value="Genomic_DNA"/>
</dbReference>
<dbReference type="RefSeq" id="WP_180727446.1">
    <property type="nucleotide sequence ID" value="NZ_AP023177.1"/>
</dbReference>
<dbReference type="Proteomes" id="UP000510888">
    <property type="component" value="Plasmid PPGU16_p2"/>
</dbReference>
<dbReference type="KEGG" id="plad:PPGU16_83350"/>
<organism evidence="1 2">
    <name type="scientific">Paraburkholderia largidicola</name>
    <dbReference type="NCBI Taxonomy" id="3014751"/>
    <lineage>
        <taxon>Bacteria</taxon>
        <taxon>Pseudomonadati</taxon>
        <taxon>Pseudomonadota</taxon>
        <taxon>Betaproteobacteria</taxon>
        <taxon>Burkholderiales</taxon>
        <taxon>Burkholderiaceae</taxon>
        <taxon>Paraburkholderia</taxon>
    </lineage>
</organism>
<proteinExistence type="predicted"/>
<evidence type="ECO:0000313" key="2">
    <source>
        <dbReference type="Proteomes" id="UP000510888"/>
    </source>
</evidence>
<reference evidence="1 2" key="1">
    <citation type="journal article" date="2020" name="Genes (Basel)">
        <title>Genomic Comparison of Insect Gut Symbionts from Divergent Burkholderia Subclades.</title>
        <authorList>
            <person name="Takeshita K."/>
            <person name="Kikuchi Y."/>
        </authorList>
    </citation>
    <scope>NUCLEOTIDE SEQUENCE [LARGE SCALE GENOMIC DNA]</scope>
    <source>
        <strain evidence="1 2">PGU16</strain>
        <plasmid evidence="1 2">PPGU16_p2</plasmid>
    </source>
</reference>
<protein>
    <submittedName>
        <fullName evidence="1">Uncharacterized protein</fullName>
    </submittedName>
</protein>
<dbReference type="AlphaFoldDB" id="A0A7I8C4W1"/>
<geneLocation type="plasmid" evidence="1 2">
    <name>PPGU16_p2</name>
</geneLocation>
<keyword evidence="2" id="KW-1185">Reference proteome</keyword>
<sequence length="61" mass="6566">MDKSNRDFKSMLNKITEVVIDTSSPDFKHMLSKARDAAAGGINAMSKGESLAAALVLNRPD</sequence>
<name>A0A7I8C4W1_9BURK</name>
<accession>A0A7I8C4W1</accession>
<evidence type="ECO:0000313" key="1">
    <source>
        <dbReference type="EMBL" id="BCF95268.1"/>
    </source>
</evidence>
<keyword evidence="1" id="KW-0614">Plasmid</keyword>